<dbReference type="InterPro" id="IPR029039">
    <property type="entry name" value="Flavoprotein-like_sf"/>
</dbReference>
<keyword evidence="1" id="KW-0285">Flavoprotein</keyword>
<dbReference type="SUPFAM" id="SSF52218">
    <property type="entry name" value="Flavoproteins"/>
    <property type="match status" value="1"/>
</dbReference>
<evidence type="ECO:0000259" key="3">
    <source>
        <dbReference type="Pfam" id="PF03358"/>
    </source>
</evidence>
<dbReference type="InterPro" id="IPR005025">
    <property type="entry name" value="FMN_Rdtase-like_dom"/>
</dbReference>
<keyword evidence="2" id="KW-0288">FMN</keyword>
<dbReference type="PANTHER" id="PTHR43278:SF4">
    <property type="entry name" value="NAD(P)H-DEPENDENT FMN-CONTAINING OXIDOREDUCTASE YWQN-RELATED"/>
    <property type="match status" value="1"/>
</dbReference>
<protein>
    <submittedName>
        <fullName evidence="4">NAD(P)H-dependent oxidoreductase</fullName>
    </submittedName>
</protein>
<evidence type="ECO:0000313" key="4">
    <source>
        <dbReference type="EMBL" id="UOQ91580.1"/>
    </source>
</evidence>
<reference evidence="4 5" key="1">
    <citation type="submission" date="2022-04" db="EMBL/GenBank/DDBJ databases">
        <title>Halobacillus sp. isolated from saltern.</title>
        <authorList>
            <person name="Won M."/>
            <person name="Lee C.-M."/>
            <person name="Woen H.-Y."/>
            <person name="Kwon S.-W."/>
        </authorList>
    </citation>
    <scope>NUCLEOTIDE SEQUENCE [LARGE SCALE GENOMIC DNA]</scope>
    <source>
        <strain evidence="4 5">SSTM10-2</strain>
    </source>
</reference>
<dbReference type="Gene3D" id="3.40.50.360">
    <property type="match status" value="1"/>
</dbReference>
<gene>
    <name evidence="4" type="ORF">MUO14_13525</name>
</gene>
<evidence type="ECO:0000256" key="2">
    <source>
        <dbReference type="ARBA" id="ARBA00022643"/>
    </source>
</evidence>
<accession>A0ABY4GV44</accession>
<keyword evidence="5" id="KW-1185">Reference proteome</keyword>
<sequence length="181" mass="20645">MSIAVIHGSTRANGNTEYLTHQAVPKENVTHIYLRDCIIEPIKDERHSEDGFKVINDDNNQITDIMLSHDVLIFSTPIYWYSMSGVMKNFIDRWSQTVREKNYAHFRDCMKGKKVYVIAVGGDSPHIKGLPLVQQFQYICDFFEMSFEGYVIGNAVKPGEIQKDELALSNASLLLKNLLSI</sequence>
<dbReference type="RefSeq" id="WP_244751191.1">
    <property type="nucleotide sequence ID" value="NZ_CP095074.1"/>
</dbReference>
<dbReference type="EMBL" id="CP095074">
    <property type="protein sequence ID" value="UOQ91580.1"/>
    <property type="molecule type" value="Genomic_DNA"/>
</dbReference>
<dbReference type="PANTHER" id="PTHR43278">
    <property type="entry name" value="NAD(P)H-DEPENDENT FMN-CONTAINING OXIDOREDUCTASE YWQN-RELATED"/>
    <property type="match status" value="1"/>
</dbReference>
<dbReference type="Proteomes" id="UP000831880">
    <property type="component" value="Chromosome"/>
</dbReference>
<proteinExistence type="predicted"/>
<evidence type="ECO:0000313" key="5">
    <source>
        <dbReference type="Proteomes" id="UP000831880"/>
    </source>
</evidence>
<feature type="domain" description="NADPH-dependent FMN reductase-like" evidence="3">
    <location>
        <begin position="1"/>
        <end position="124"/>
    </location>
</feature>
<dbReference type="Pfam" id="PF03358">
    <property type="entry name" value="FMN_red"/>
    <property type="match status" value="1"/>
</dbReference>
<dbReference type="InterPro" id="IPR051796">
    <property type="entry name" value="ISF_SsuE-like"/>
</dbReference>
<evidence type="ECO:0000256" key="1">
    <source>
        <dbReference type="ARBA" id="ARBA00022630"/>
    </source>
</evidence>
<name>A0ABY4GV44_9BACI</name>
<organism evidence="4 5">
    <name type="scientific">Halobacillus shinanisalinarum</name>
    <dbReference type="NCBI Taxonomy" id="2932258"/>
    <lineage>
        <taxon>Bacteria</taxon>
        <taxon>Bacillati</taxon>
        <taxon>Bacillota</taxon>
        <taxon>Bacilli</taxon>
        <taxon>Bacillales</taxon>
        <taxon>Bacillaceae</taxon>
        <taxon>Halobacillus</taxon>
    </lineage>
</organism>